<dbReference type="EMBL" id="CP000505">
    <property type="protein sequence ID" value="ABL78400.1"/>
    <property type="molecule type" value="Genomic_DNA"/>
</dbReference>
<accession>A1RYX0</accession>
<dbReference type="RefSeq" id="WP_011752665.1">
    <property type="nucleotide sequence ID" value="NC_008698.1"/>
</dbReference>
<evidence type="ECO:0000256" key="3">
    <source>
        <dbReference type="SAM" id="Phobius"/>
    </source>
</evidence>
<reference evidence="5" key="1">
    <citation type="journal article" date="2008" name="J. Bacteriol.">
        <title>Genome sequence of Thermofilum pendens reveals an exceptional loss of biosynthetic pathways without genome reduction.</title>
        <authorList>
            <person name="Anderson I."/>
            <person name="Rodriguez J."/>
            <person name="Susanti D."/>
            <person name="Porat I."/>
            <person name="Reich C."/>
            <person name="Ulrich L.E."/>
            <person name="Elkins J.G."/>
            <person name="Mavromatis K."/>
            <person name="Lykidis A."/>
            <person name="Kim E."/>
            <person name="Thompson L.S."/>
            <person name="Nolan M."/>
            <person name="Land M."/>
            <person name="Copeland A."/>
            <person name="Lapidus A."/>
            <person name="Lucas S."/>
            <person name="Detter C."/>
            <person name="Zhulin I.B."/>
            <person name="Olsen G.J."/>
            <person name="Whitman W."/>
            <person name="Mukhopadhyay B."/>
            <person name="Bristow J."/>
            <person name="Kyrpides N."/>
        </authorList>
    </citation>
    <scope>NUCLEOTIDE SEQUENCE [LARGE SCALE GENOMIC DNA]</scope>
    <source>
        <strain evidence="5">DSM 2475 / Hrk 5</strain>
    </source>
</reference>
<dbReference type="Gene3D" id="1.10.287.1490">
    <property type="match status" value="1"/>
</dbReference>
<proteinExistence type="predicted"/>
<dbReference type="Proteomes" id="UP000000641">
    <property type="component" value="Chromosome"/>
</dbReference>
<dbReference type="EnsemblBacteria" id="ABL78400">
    <property type="protein sequence ID" value="ABL78400"/>
    <property type="gene ID" value="Tpen_1000"/>
</dbReference>
<feature type="compositionally biased region" description="Polar residues" evidence="2">
    <location>
        <begin position="315"/>
        <end position="326"/>
    </location>
</feature>
<dbReference type="GeneID" id="4601556"/>
<dbReference type="SUPFAM" id="SSF90257">
    <property type="entry name" value="Myosin rod fragments"/>
    <property type="match status" value="1"/>
</dbReference>
<dbReference type="STRING" id="368408.Tpen_1000"/>
<dbReference type="HOGENOM" id="CLU_810431_0_0_2"/>
<keyword evidence="5" id="KW-1185">Reference proteome</keyword>
<dbReference type="eggNOG" id="arCOG00385">
    <property type="taxonomic scope" value="Archaea"/>
</dbReference>
<keyword evidence="1" id="KW-0175">Coiled coil</keyword>
<dbReference type="KEGG" id="tpe:Tpen_1000"/>
<feature type="region of interest" description="Disordered" evidence="2">
    <location>
        <begin position="313"/>
        <end position="342"/>
    </location>
</feature>
<gene>
    <name evidence="4" type="ordered locus">Tpen_1000</name>
</gene>
<evidence type="ECO:0000313" key="5">
    <source>
        <dbReference type="Proteomes" id="UP000000641"/>
    </source>
</evidence>
<dbReference type="AlphaFoldDB" id="A1RYX0"/>
<keyword evidence="3" id="KW-1133">Transmembrane helix</keyword>
<feature type="transmembrane region" description="Helical" evidence="3">
    <location>
        <begin position="284"/>
        <end position="305"/>
    </location>
</feature>
<name>A1RYX0_THEPD</name>
<protein>
    <submittedName>
        <fullName evidence="4">Uncharacterized protein</fullName>
    </submittedName>
</protein>
<keyword evidence="3" id="KW-0812">Transmembrane</keyword>
<feature type="coiled-coil region" evidence="1">
    <location>
        <begin position="216"/>
        <end position="257"/>
    </location>
</feature>
<keyword evidence="3" id="KW-0472">Membrane</keyword>
<evidence type="ECO:0000256" key="1">
    <source>
        <dbReference type="SAM" id="Coils"/>
    </source>
</evidence>
<feature type="compositionally biased region" description="Basic and acidic residues" evidence="2">
    <location>
        <begin position="328"/>
        <end position="342"/>
    </location>
</feature>
<organism evidence="4 5">
    <name type="scientific">Thermofilum pendens (strain DSM 2475 / Hrk 5)</name>
    <dbReference type="NCBI Taxonomy" id="368408"/>
    <lineage>
        <taxon>Archaea</taxon>
        <taxon>Thermoproteota</taxon>
        <taxon>Thermoprotei</taxon>
        <taxon>Thermofilales</taxon>
        <taxon>Thermofilaceae</taxon>
        <taxon>Thermofilum</taxon>
    </lineage>
</organism>
<evidence type="ECO:0000256" key="2">
    <source>
        <dbReference type="SAM" id="MobiDB-lite"/>
    </source>
</evidence>
<sequence>MRPPVLAALLALLVVSAYVSAQTPTPMTINVNRDLKVIATYPLEVKYGSWARLVLDVTALKNVTVNKLRVVIVLVYESGEAVLVDRVLLQGKQMPAGYEYQATIEFQVAVPQPPVEPFLELYLVLDYSVNDTARYFEYKAPIAMAPRATYGELSAALAEAQRKAYEADRLAEQVSQLSQRVRSLEIALANESGKCSALGEQLRSVSSEWGALKEKAGALKAENDALKARVSELESENARLRSELASLKEEKGSLASRLTSVQESYQSLLTELGSLRQKYESLSFVASALQAALVALAAVAAVAFLKAPRVARAVKQQSPTAQQLPPQQDRRGEDYREAPPAH</sequence>
<evidence type="ECO:0000313" key="4">
    <source>
        <dbReference type="EMBL" id="ABL78400.1"/>
    </source>
</evidence>